<dbReference type="Gene3D" id="3.40.50.10600">
    <property type="entry name" value="SpoIIaa-like domains"/>
    <property type="match status" value="1"/>
</dbReference>
<evidence type="ECO:0000313" key="2">
    <source>
        <dbReference type="Proteomes" id="UP000007374"/>
    </source>
</evidence>
<dbReference type="Proteomes" id="UP000007374">
    <property type="component" value="Unassembled WGS sequence"/>
</dbReference>
<keyword evidence="2" id="KW-1185">Reference proteome</keyword>
<evidence type="ECO:0008006" key="3">
    <source>
        <dbReference type="Google" id="ProtNLM"/>
    </source>
</evidence>
<evidence type="ECO:0000313" key="1">
    <source>
        <dbReference type="EMBL" id="EKF43347.1"/>
    </source>
</evidence>
<gene>
    <name evidence="1" type="ORF">NA8A_04928</name>
</gene>
<dbReference type="OrthoDB" id="5457369at2"/>
<dbReference type="InterPro" id="IPR038396">
    <property type="entry name" value="SpoIIAA-like_sf"/>
</dbReference>
<protein>
    <recommendedName>
        <fullName evidence="3">UspA domain-containing protein</fullName>
    </recommendedName>
</protein>
<dbReference type="PATRIC" id="fig|1231190.3.peg.1031"/>
<accession>K2PQL1</accession>
<proteinExistence type="predicted"/>
<name>K2PQL1_9HYPH</name>
<dbReference type="Pfam" id="PF11964">
    <property type="entry name" value="SpoIIAA-like"/>
    <property type="match status" value="1"/>
</dbReference>
<sequence length="143" mass="16274">MIAIDEPPHVRRIDTDRDDAYAFEIVGHITSADVENLYGLLEGAYEIHDRIDVIVILHHYEGFDWQAAFKEQTMIGKTHALRHIRKYAFVGGPGWMSSIVSIVRPFFSMEIRHFELDQAEAAWEWIGAAPLKPTTPDEVKAGV</sequence>
<dbReference type="EMBL" id="AMSI01000003">
    <property type="protein sequence ID" value="EKF43347.1"/>
    <property type="molecule type" value="Genomic_DNA"/>
</dbReference>
<dbReference type="RefSeq" id="WP_009449537.1">
    <property type="nucleotide sequence ID" value="NZ_AMSI01000003.1"/>
</dbReference>
<dbReference type="STRING" id="721133.SAMN05216176_101319"/>
<dbReference type="InterPro" id="IPR021866">
    <property type="entry name" value="SpoIIAA-like"/>
</dbReference>
<comment type="caution">
    <text evidence="1">The sequence shown here is derived from an EMBL/GenBank/DDBJ whole genome shotgun (WGS) entry which is preliminary data.</text>
</comment>
<dbReference type="AlphaFoldDB" id="K2PQL1"/>
<dbReference type="SUPFAM" id="SSF52091">
    <property type="entry name" value="SpoIIaa-like"/>
    <property type="match status" value="1"/>
</dbReference>
<dbReference type="InterPro" id="IPR036513">
    <property type="entry name" value="STAS_dom_sf"/>
</dbReference>
<organism evidence="1 2">
    <name type="scientific">Nitratireductor indicus C115</name>
    <dbReference type="NCBI Taxonomy" id="1231190"/>
    <lineage>
        <taxon>Bacteria</taxon>
        <taxon>Pseudomonadati</taxon>
        <taxon>Pseudomonadota</taxon>
        <taxon>Alphaproteobacteria</taxon>
        <taxon>Hyphomicrobiales</taxon>
        <taxon>Phyllobacteriaceae</taxon>
        <taxon>Nitratireductor</taxon>
    </lineage>
</organism>
<dbReference type="eggNOG" id="ENOG5033801">
    <property type="taxonomic scope" value="Bacteria"/>
</dbReference>
<reference evidence="1 2" key="1">
    <citation type="journal article" date="2012" name="J. Bacteriol.">
        <title>Genome Sequence of Nitratireductor indicus Type Strain C115.</title>
        <authorList>
            <person name="Lai Q."/>
            <person name="Li G."/>
            <person name="Yu Z."/>
            <person name="Shao Z."/>
        </authorList>
    </citation>
    <scope>NUCLEOTIDE SEQUENCE [LARGE SCALE GENOMIC DNA]</scope>
    <source>
        <strain evidence="1 2">C115</strain>
    </source>
</reference>